<proteinExistence type="predicted"/>
<dbReference type="STRING" id="1235279.C772_01810"/>
<evidence type="ECO:0000313" key="3">
    <source>
        <dbReference type="Proteomes" id="UP000011919"/>
    </source>
</evidence>
<name>M7NWY0_9BACL</name>
<keyword evidence="1" id="KW-0812">Transmembrane</keyword>
<gene>
    <name evidence="2" type="ORF">C772_01810</name>
</gene>
<keyword evidence="1" id="KW-0472">Membrane</keyword>
<dbReference type="EMBL" id="AOFT01000008">
    <property type="protein sequence ID" value="EMR06165.1"/>
    <property type="molecule type" value="Genomic_DNA"/>
</dbReference>
<dbReference type="RefSeq" id="WP_008299289.1">
    <property type="nucleotide sequence ID" value="NZ_AOFT01000008.1"/>
</dbReference>
<accession>M7NWY0</accession>
<feature type="transmembrane region" description="Helical" evidence="1">
    <location>
        <begin position="35"/>
        <end position="56"/>
    </location>
</feature>
<evidence type="ECO:0000256" key="1">
    <source>
        <dbReference type="SAM" id="Phobius"/>
    </source>
</evidence>
<sequence length="65" mass="7169">MNNNNQNSALIPVAVILMIAAILFLNIVLPALPFRWMMVIIIAVIGIAGVLVILWMKKRGGGRRE</sequence>
<organism evidence="2 3">
    <name type="scientific">Bhargavaea cecembensis DSE10</name>
    <dbReference type="NCBI Taxonomy" id="1235279"/>
    <lineage>
        <taxon>Bacteria</taxon>
        <taxon>Bacillati</taxon>
        <taxon>Bacillota</taxon>
        <taxon>Bacilli</taxon>
        <taxon>Bacillales</taxon>
        <taxon>Caryophanaceae</taxon>
        <taxon>Bhargavaea</taxon>
    </lineage>
</organism>
<dbReference type="Proteomes" id="UP000011919">
    <property type="component" value="Unassembled WGS sequence"/>
</dbReference>
<keyword evidence="3" id="KW-1185">Reference proteome</keyword>
<protein>
    <submittedName>
        <fullName evidence="2">Uncharacterized protein</fullName>
    </submittedName>
</protein>
<dbReference type="AlphaFoldDB" id="M7NWY0"/>
<comment type="caution">
    <text evidence="2">The sequence shown here is derived from an EMBL/GenBank/DDBJ whole genome shotgun (WGS) entry which is preliminary data.</text>
</comment>
<dbReference type="OrthoDB" id="9901620at2"/>
<reference evidence="2 3" key="1">
    <citation type="journal article" date="2013" name="Genome Announc.">
        <title>Draft Genome Sequence of Bhargavaea cecembensis Strain DSE10T, Isolated from a Deep-Sea Sediment Sample Collected at a Depth of 5,904 m from the Chagos-Laccadive Ridge System in the Indian Ocean.</title>
        <authorList>
            <person name="Shivaji S."/>
            <person name="Ara S."/>
            <person name="Begum Z."/>
            <person name="Ruth M."/>
            <person name="Singh A."/>
            <person name="Kumar Pinnaka A."/>
        </authorList>
    </citation>
    <scope>NUCLEOTIDE SEQUENCE [LARGE SCALE GENOMIC DNA]</scope>
    <source>
        <strain evidence="2 3">DSE10</strain>
    </source>
</reference>
<evidence type="ECO:0000313" key="2">
    <source>
        <dbReference type="EMBL" id="EMR06165.1"/>
    </source>
</evidence>
<keyword evidence="1" id="KW-1133">Transmembrane helix</keyword>
<feature type="transmembrane region" description="Helical" evidence="1">
    <location>
        <begin position="9"/>
        <end position="29"/>
    </location>
</feature>